<comment type="caution">
    <text evidence="3">The sequence shown here is derived from an EMBL/GenBank/DDBJ whole genome shotgun (WGS) entry which is preliminary data.</text>
</comment>
<feature type="region of interest" description="Disordered" evidence="2">
    <location>
        <begin position="306"/>
        <end position="330"/>
    </location>
</feature>
<evidence type="ECO:0000256" key="2">
    <source>
        <dbReference type="SAM" id="MobiDB-lite"/>
    </source>
</evidence>
<dbReference type="RefSeq" id="WP_274046810.1">
    <property type="nucleotide sequence ID" value="NZ_JANCPR020000042.1"/>
</dbReference>
<dbReference type="InterPro" id="IPR009078">
    <property type="entry name" value="Ferritin-like_SF"/>
</dbReference>
<dbReference type="Gene3D" id="1.10.620.20">
    <property type="entry name" value="Ribonucleotide Reductase, subunit A"/>
    <property type="match status" value="1"/>
</dbReference>
<evidence type="ECO:0000313" key="3">
    <source>
        <dbReference type="EMBL" id="MDJ1136555.1"/>
    </source>
</evidence>
<gene>
    <name evidence="3" type="ORF">NMN56_032330</name>
</gene>
<evidence type="ECO:0000256" key="1">
    <source>
        <dbReference type="ARBA" id="ARBA00001962"/>
    </source>
</evidence>
<name>A0ABT7A5F4_9ACTN</name>
<dbReference type="SUPFAM" id="SSF47240">
    <property type="entry name" value="Ferritin-like"/>
    <property type="match status" value="1"/>
</dbReference>
<dbReference type="Pfam" id="PF00268">
    <property type="entry name" value="Ribonuc_red_sm"/>
    <property type="match status" value="1"/>
</dbReference>
<sequence length="330" mass="36642">MGRWSTLLLDDASLSEMPRLPVADVLRHADLVTEQKPHPKALYERWEDQQWSAQAIELGPDREDFERRLPTDARKLVEEAIATFIIGEYTGLDLLAPILTGAPDEEGHLYLGTQVADETRHTRLMLRLGEELLGLDPDPQRMLVQAWNMVTPPHRDLSRLETEVIRDLQEHPSDYRRWLRAVALFHLITEGVLALVGQRAIINALYDIPLLSGVKAGFTAMCRDESRHVSYGLHALRQGVAEGYGDDIRDIVEQAGPIALRIGEGGGTAEGPRGLSLHDLSIASLHRQLRQVGIERSFGDHVVGLATKNAPAGTPAHTTEDNGTERNTHS</sequence>
<dbReference type="InterPro" id="IPR012348">
    <property type="entry name" value="RNR-like"/>
</dbReference>
<reference evidence="3 4" key="1">
    <citation type="submission" date="2023-05" db="EMBL/GenBank/DDBJ databases">
        <title>Streptantibioticus silvisoli sp. nov., acidotolerant actinomycetes 1 from pine litter.</title>
        <authorList>
            <person name="Swiecimska M."/>
            <person name="Golinska P."/>
            <person name="Sangal V."/>
            <person name="Wachnowicz B."/>
            <person name="Goodfellow M."/>
        </authorList>
    </citation>
    <scope>NUCLEOTIDE SEQUENCE [LARGE SCALE GENOMIC DNA]</scope>
    <source>
        <strain evidence="3 4">DSM 42109</strain>
    </source>
</reference>
<dbReference type="InterPro" id="IPR000358">
    <property type="entry name" value="RNR_small_fam"/>
</dbReference>
<accession>A0ABT7A5F4</accession>
<proteinExistence type="predicted"/>
<dbReference type="EMBL" id="JANCPR020000042">
    <property type="protein sequence ID" value="MDJ1136555.1"/>
    <property type="molecule type" value="Genomic_DNA"/>
</dbReference>
<keyword evidence="4" id="KW-1185">Reference proteome</keyword>
<protein>
    <submittedName>
        <fullName evidence="3">Ribonucleotide-diphosphate reductase subunit beta</fullName>
    </submittedName>
</protein>
<organism evidence="3 4">
    <name type="scientific">Streptomyces iconiensis</name>
    <dbReference type="NCBI Taxonomy" id="1384038"/>
    <lineage>
        <taxon>Bacteria</taxon>
        <taxon>Bacillati</taxon>
        <taxon>Actinomycetota</taxon>
        <taxon>Actinomycetes</taxon>
        <taxon>Kitasatosporales</taxon>
        <taxon>Streptomycetaceae</taxon>
        <taxon>Streptomyces</taxon>
    </lineage>
</organism>
<feature type="compositionally biased region" description="Basic and acidic residues" evidence="2">
    <location>
        <begin position="318"/>
        <end position="330"/>
    </location>
</feature>
<comment type="cofactor">
    <cofactor evidence="1">
        <name>Fe cation</name>
        <dbReference type="ChEBI" id="CHEBI:24875"/>
    </cofactor>
</comment>
<evidence type="ECO:0000313" key="4">
    <source>
        <dbReference type="Proteomes" id="UP001214441"/>
    </source>
</evidence>
<dbReference type="Proteomes" id="UP001214441">
    <property type="component" value="Unassembled WGS sequence"/>
</dbReference>